<dbReference type="InterPro" id="IPR002176">
    <property type="entry name" value="X-over_junc_endoDNase_RuvC"/>
</dbReference>
<evidence type="ECO:0000313" key="12">
    <source>
        <dbReference type="EMBL" id="CAB4718426.1"/>
    </source>
</evidence>
<dbReference type="EMBL" id="CAFBOF010000064">
    <property type="protein sequence ID" value="CAB4988839.1"/>
    <property type="molecule type" value="Genomic_DNA"/>
</dbReference>
<dbReference type="FunFam" id="3.30.420.10:FF:000002">
    <property type="entry name" value="Crossover junction endodeoxyribonuclease RuvC"/>
    <property type="match status" value="1"/>
</dbReference>
<dbReference type="Gene3D" id="3.30.420.10">
    <property type="entry name" value="Ribonuclease H-like superfamily/Ribonuclease H"/>
    <property type="match status" value="1"/>
</dbReference>
<evidence type="ECO:0000256" key="10">
    <source>
        <dbReference type="ARBA" id="ARBA00023172"/>
    </source>
</evidence>
<keyword evidence="6" id="KW-0227">DNA damage</keyword>
<protein>
    <submittedName>
        <fullName evidence="14">Unannotated protein</fullName>
    </submittedName>
</protein>
<sequence>MFDSKGIVLGVDPGLSHCGYGAIRRAPSGPESLVYGEISTDPASDVAERLLVLADELTELIEGLAPTVLVVERILFQNNAKTAISVGQASGVVLLTAARVGIPVVIYSPNEVKLAVTGSGAAPKRQVQLMVTRLLNLEAVPGSPDAADALALALCHLQSAHLRSLGDATKSAPGLVNAISAALARESAS</sequence>
<dbReference type="AlphaFoldDB" id="A0A6J7NEA4"/>
<dbReference type="CDD" id="cd16962">
    <property type="entry name" value="RuvC"/>
    <property type="match status" value="1"/>
</dbReference>
<keyword evidence="11" id="KW-0234">DNA repair</keyword>
<dbReference type="HAMAP" id="MF_00034">
    <property type="entry name" value="RuvC"/>
    <property type="match status" value="1"/>
</dbReference>
<evidence type="ECO:0000256" key="7">
    <source>
        <dbReference type="ARBA" id="ARBA00022801"/>
    </source>
</evidence>
<dbReference type="EMBL" id="CAFBMM010000057">
    <property type="protein sequence ID" value="CAB4910677.1"/>
    <property type="molecule type" value="Genomic_DNA"/>
</dbReference>
<keyword evidence="4" id="KW-0479">Metal-binding</keyword>
<dbReference type="InterPro" id="IPR020563">
    <property type="entry name" value="X-over_junc_endoDNase_Mg_BS"/>
</dbReference>
<keyword evidence="10" id="KW-0233">DNA recombination</keyword>
<proteinExistence type="inferred from homology"/>
<dbReference type="GO" id="GO:0006281">
    <property type="term" value="P:DNA repair"/>
    <property type="evidence" value="ECO:0007669"/>
    <property type="project" value="UniProtKB-KW"/>
</dbReference>
<dbReference type="NCBIfam" id="NF000711">
    <property type="entry name" value="PRK00039.2-1"/>
    <property type="match status" value="1"/>
</dbReference>
<dbReference type="InterPro" id="IPR012337">
    <property type="entry name" value="RNaseH-like_sf"/>
</dbReference>
<evidence type="ECO:0000256" key="3">
    <source>
        <dbReference type="ARBA" id="ARBA00022722"/>
    </source>
</evidence>
<dbReference type="GO" id="GO:0046872">
    <property type="term" value="F:metal ion binding"/>
    <property type="evidence" value="ECO:0007669"/>
    <property type="project" value="UniProtKB-KW"/>
</dbReference>
<evidence type="ECO:0000313" key="14">
    <source>
        <dbReference type="EMBL" id="CAB4988839.1"/>
    </source>
</evidence>
<dbReference type="GO" id="GO:0003677">
    <property type="term" value="F:DNA binding"/>
    <property type="evidence" value="ECO:0007669"/>
    <property type="project" value="UniProtKB-KW"/>
</dbReference>
<keyword evidence="2" id="KW-0963">Cytoplasm</keyword>
<dbReference type="PRINTS" id="PR00696">
    <property type="entry name" value="RSOLVASERUVC"/>
</dbReference>
<keyword evidence="7" id="KW-0378">Hydrolase</keyword>
<organism evidence="14">
    <name type="scientific">freshwater metagenome</name>
    <dbReference type="NCBI Taxonomy" id="449393"/>
    <lineage>
        <taxon>unclassified sequences</taxon>
        <taxon>metagenomes</taxon>
        <taxon>ecological metagenomes</taxon>
    </lineage>
</organism>
<evidence type="ECO:0000256" key="4">
    <source>
        <dbReference type="ARBA" id="ARBA00022723"/>
    </source>
</evidence>
<reference evidence="14" key="1">
    <citation type="submission" date="2020-05" db="EMBL/GenBank/DDBJ databases">
        <authorList>
            <person name="Chiriac C."/>
            <person name="Salcher M."/>
            <person name="Ghai R."/>
            <person name="Kavagutti S V."/>
        </authorList>
    </citation>
    <scope>NUCLEOTIDE SEQUENCE</scope>
</reference>
<accession>A0A6J7NEA4</accession>
<dbReference type="EMBL" id="CAEZYK010000015">
    <property type="protein sequence ID" value="CAB4718426.1"/>
    <property type="molecule type" value="Genomic_DNA"/>
</dbReference>
<evidence type="ECO:0000256" key="11">
    <source>
        <dbReference type="ARBA" id="ARBA00023204"/>
    </source>
</evidence>
<name>A0A6J7NEA4_9ZZZZ</name>
<dbReference type="SUPFAM" id="SSF53098">
    <property type="entry name" value="Ribonuclease H-like"/>
    <property type="match status" value="1"/>
</dbReference>
<evidence type="ECO:0000256" key="1">
    <source>
        <dbReference type="ARBA" id="ARBA00009518"/>
    </source>
</evidence>
<keyword evidence="5" id="KW-0255">Endonuclease</keyword>
<dbReference type="InterPro" id="IPR036397">
    <property type="entry name" value="RNaseH_sf"/>
</dbReference>
<dbReference type="GO" id="GO:0008821">
    <property type="term" value="F:crossover junction DNA endonuclease activity"/>
    <property type="evidence" value="ECO:0007669"/>
    <property type="project" value="InterPro"/>
</dbReference>
<comment type="similarity">
    <text evidence="1">Belongs to the RuvC family.</text>
</comment>
<evidence type="ECO:0000313" key="13">
    <source>
        <dbReference type="EMBL" id="CAB4910677.1"/>
    </source>
</evidence>
<evidence type="ECO:0000256" key="2">
    <source>
        <dbReference type="ARBA" id="ARBA00022490"/>
    </source>
</evidence>
<dbReference type="Pfam" id="PF02075">
    <property type="entry name" value="RuvC"/>
    <property type="match status" value="1"/>
</dbReference>
<keyword evidence="8" id="KW-0460">Magnesium</keyword>
<gene>
    <name evidence="12" type="ORF">UFOPK2683_00432</name>
    <name evidence="13" type="ORF">UFOPK3605_01085</name>
    <name evidence="14" type="ORF">UFOPK3897_01610</name>
</gene>
<keyword evidence="3" id="KW-0540">Nuclease</keyword>
<dbReference type="PANTHER" id="PTHR30194">
    <property type="entry name" value="CROSSOVER JUNCTION ENDODEOXYRIBONUCLEASE RUVC"/>
    <property type="match status" value="1"/>
</dbReference>
<dbReference type="PANTHER" id="PTHR30194:SF3">
    <property type="entry name" value="CROSSOVER JUNCTION ENDODEOXYRIBONUCLEASE RUVC"/>
    <property type="match status" value="1"/>
</dbReference>
<dbReference type="NCBIfam" id="TIGR00228">
    <property type="entry name" value="ruvC"/>
    <property type="match status" value="1"/>
</dbReference>
<evidence type="ECO:0000256" key="8">
    <source>
        <dbReference type="ARBA" id="ARBA00022842"/>
    </source>
</evidence>
<evidence type="ECO:0000256" key="5">
    <source>
        <dbReference type="ARBA" id="ARBA00022759"/>
    </source>
</evidence>
<keyword evidence="9" id="KW-0238">DNA-binding</keyword>
<dbReference type="GO" id="GO:0006310">
    <property type="term" value="P:DNA recombination"/>
    <property type="evidence" value="ECO:0007669"/>
    <property type="project" value="UniProtKB-KW"/>
</dbReference>
<dbReference type="PROSITE" id="PS01321">
    <property type="entry name" value="RUVC"/>
    <property type="match status" value="1"/>
</dbReference>
<evidence type="ECO:0000256" key="6">
    <source>
        <dbReference type="ARBA" id="ARBA00022763"/>
    </source>
</evidence>
<evidence type="ECO:0000256" key="9">
    <source>
        <dbReference type="ARBA" id="ARBA00023125"/>
    </source>
</evidence>